<dbReference type="GO" id="GO:0004069">
    <property type="term" value="F:L-aspartate:2-oxoglutarate aminotransferase activity"/>
    <property type="evidence" value="ECO:0007669"/>
    <property type="project" value="InterPro"/>
</dbReference>
<dbReference type="PANTHER" id="PTHR43403">
    <property type="entry name" value="NAD-SPECIFIC GLUTAMATE DEHYDROGENASE"/>
    <property type="match status" value="1"/>
</dbReference>
<dbReference type="PIRSF" id="PIRSF036761">
    <property type="entry name" value="GDH_Mll4104"/>
    <property type="match status" value="1"/>
</dbReference>
<dbReference type="OrthoDB" id="9758052at2"/>
<dbReference type="Pfam" id="PF05088">
    <property type="entry name" value="Bac_GDH_CD"/>
    <property type="match status" value="1"/>
</dbReference>
<organism evidence="7 8">
    <name type="scientific">Geothermobacter hydrogeniphilus</name>
    <dbReference type="NCBI Taxonomy" id="1969733"/>
    <lineage>
        <taxon>Bacteria</taxon>
        <taxon>Pseudomonadati</taxon>
        <taxon>Thermodesulfobacteriota</taxon>
        <taxon>Desulfuromonadia</taxon>
        <taxon>Desulfuromonadales</taxon>
        <taxon>Geothermobacteraceae</taxon>
        <taxon>Geothermobacter</taxon>
    </lineage>
</organism>
<dbReference type="Pfam" id="PF21078">
    <property type="entry name" value="GDH_HM3"/>
    <property type="match status" value="1"/>
</dbReference>
<dbReference type="InterPro" id="IPR028971">
    <property type="entry name" value="NAD-GDH_cat"/>
</dbReference>
<name>A0A1X0Y919_9BACT</name>
<proteinExistence type="predicted"/>
<dbReference type="InterPro" id="IPR007780">
    <property type="entry name" value="NAD_Glu_DH_bac"/>
</dbReference>
<feature type="domain" description="NAD-glutamate dehydrogenase ACT2" evidence="5">
    <location>
        <begin position="397"/>
        <end position="475"/>
    </location>
</feature>
<feature type="domain" description="NAD-specific glutamate dehydrogenase C-terminal" evidence="3">
    <location>
        <begin position="1244"/>
        <end position="1557"/>
    </location>
</feature>
<keyword evidence="1" id="KW-0560">Oxidoreductase</keyword>
<accession>A0A1X0Y919</accession>
<dbReference type="Pfam" id="PF21074">
    <property type="entry name" value="GDH_C"/>
    <property type="match status" value="1"/>
</dbReference>
<dbReference type="InterPro" id="IPR046346">
    <property type="entry name" value="Aminoacid_DH-like_N_sf"/>
</dbReference>
<sequence>MKTIVDSQGHRLPQQQIEEKISTALMLLCQRQPERADQLRALAGILRDHTPLSFFVAPTTDRLAEWVEQFDRFLARRDSRVMVDCFSLAPGDRSFLVTNTPDVPYLLHTVQLCLSRLGVRFQVVCHPIISVHREGGEIVRLGPAGRGGDAESLIVIELEDIGCRDIPELLKEVRRRLELVLQVAADDQKLRQQLNAVGHCRTANHDFWSWLEQGAFLPLSYKRLRLSGSGDAMEVLEEADSALGIPWKMVQVRSGESLSLSELPGRFQSRIHRPTAEVVEESDRRSPIFRDEPLVYVGCRDGSVEHVFLGLFVPEELEKPTLGIPALKNRMAQAFDQLCIPAGSHDYRKITEIFNSFPKTEMFFMADEELFCLVRSFTQLYRHASVKVVPAHSLAVRGLTLMMIMPRDFYTPQNMSRMEKYLKRFFSAAGVVTRVIHMAKSYLSLHVSIQKDDFDIAFDAGRLERGLTRLARPWDLCLEDLLDRRFDACRRDQLLERYRDAFPIEYRHLTHPRFALRDIQAIEQLFIDGEDSFALWGPLRDPEEFFRLQFYSLRQSYLNELMPFLENLGVNVIDEVDFSLVVDQREVFIKSFAIRGGAGSLPLSPLRDKLVAALTALRRGDLENDYLNRLLVLSGLDWKQIDLFRAYRNYYFQLGSPYSKRRVAFSLINNPQVAALLYNYFEARFKPDERWQDPLEREEQALSPIRMELIAALQQVQDPNEDEILRIMFNLIDSTIRSNFFLRRDAEDYFLAFKISAIGIIDMPAPRPLYETYVHSAKMEGIHLRGGKVARGGIRWSDRPDDFRTEILGLMKTQMTKNALIVPVGSKGGFIVKTPFSNREEGGALSKAAYQTLMRGLLDLCDNRVGTRVVRPRGIVAYDGEDPYLVVAADKGTAHLPDTANAISCDYGFWLGDAFASGGSRGYDHKKLGITARGAWECVKRHFRELGTDIQSEPVTVVGIGDMGGDVFGNGMLLSKKLKLLAAFNHLHIFLDPDPDPEVSWAERKRLFELPRSSWEDYNPQLISRGGGVFSRSAKDIPLSPEVRKWLGVKHDSIDPNGLISLLLAAPVDLLWNGGIGTYVKASDEKHSDAGDRANDALRIDATQLRARVIGEGGNLGMTQKARIEYALGGGRLNTDAIDNSAGVDCSDHEVNLKIFLHHLIAEGKLKDEQQRDRLLAEVTDDVCRLVLKNNYTQSLCLSMDLERCGEDAGPFLDLADRLTDAGLLDRKGEGLPSAKQVMARADRSLTRPELSILLAYAKMQLYQALLESDLPEDELAGDDLKSYFPPLMQKRFGKELAGHPLAREIIATVVTNRIVDQAGACFCDRLVRGTGAGLVAIARTYLFFDRLLQADNVRDWVYSRDNRMTAEQQHQLLRLLESHIAELCRTALAVGFPIVYSRRRITALRRQFEEYCASLSGTGTLLVEVEDMPPEVAAGLTMLTDLDHFLPVVVLAGEAKRPLPEVVDCYRAVRKKLDLDPLLDCLSRVAVKDRWGRLGREALRTQIDAHVSQIARKVLQQYGGRTAEFFNARRSLMQTYRAQRKRLGAAVPDNLHPFMVLVGSINRLLNEA</sequence>
<evidence type="ECO:0000313" key="7">
    <source>
        <dbReference type="EMBL" id="ORJ61599.1"/>
    </source>
</evidence>
<dbReference type="Pfam" id="PF21075">
    <property type="entry name" value="GDH_ACT1"/>
    <property type="match status" value="1"/>
</dbReference>
<dbReference type="Pfam" id="PF21073">
    <property type="entry name" value="GDH_HM1"/>
    <property type="match status" value="1"/>
</dbReference>
<dbReference type="GO" id="GO:0006538">
    <property type="term" value="P:L-glutamate catabolic process"/>
    <property type="evidence" value="ECO:0007669"/>
    <property type="project" value="InterPro"/>
</dbReference>
<evidence type="ECO:0000313" key="8">
    <source>
        <dbReference type="Proteomes" id="UP000193136"/>
    </source>
</evidence>
<evidence type="ECO:0000259" key="5">
    <source>
        <dbReference type="Pfam" id="PF21076"/>
    </source>
</evidence>
<dbReference type="GO" id="GO:0004352">
    <property type="term" value="F:glutamate dehydrogenase (NAD+) activity"/>
    <property type="evidence" value="ECO:0007669"/>
    <property type="project" value="InterPro"/>
</dbReference>
<keyword evidence="8" id="KW-1185">Reference proteome</keyword>
<reference evidence="7 8" key="1">
    <citation type="submission" date="2017-03" db="EMBL/GenBank/DDBJ databases">
        <title>Genome sequence of Geothermobacter sp. EPR-M, Deep-Sea Iron Reducer.</title>
        <authorList>
            <person name="Tully B."/>
            <person name="Savalia P."/>
            <person name="Abuyen K."/>
            <person name="Baughan C."/>
            <person name="Romero E."/>
            <person name="Ronkowski C."/>
            <person name="Torres B."/>
            <person name="Tremblay J."/>
            <person name="Trujillo A."/>
            <person name="Tyler M."/>
            <person name="Perez-Rodriguez I."/>
            <person name="Amend J."/>
        </authorList>
    </citation>
    <scope>NUCLEOTIDE SEQUENCE [LARGE SCALE GENOMIC DNA]</scope>
    <source>
        <strain evidence="7 8">EPR-M</strain>
    </source>
</reference>
<dbReference type="EMBL" id="NAAD01000005">
    <property type="protein sequence ID" value="ORJ61599.1"/>
    <property type="molecule type" value="Genomic_DNA"/>
</dbReference>
<feature type="domain" description="NAD-glutamate dehydrogenase N-terminal ACT1" evidence="4">
    <location>
        <begin position="100"/>
        <end position="162"/>
    </location>
</feature>
<dbReference type="Pfam" id="PF21079">
    <property type="entry name" value="GDH_HM2"/>
    <property type="match status" value="1"/>
</dbReference>
<dbReference type="Pfam" id="PF21076">
    <property type="entry name" value="GDH_ACT2"/>
    <property type="match status" value="1"/>
</dbReference>
<protein>
    <submittedName>
        <fullName evidence="7">Uncharacterized protein</fullName>
    </submittedName>
</protein>
<gene>
    <name evidence="7" type="ORF">B5V00_06055</name>
</gene>
<dbReference type="InterPro" id="IPR024727">
    <property type="entry name" value="NAD_Glu_DH_N_ACT1"/>
</dbReference>
<comment type="caution">
    <text evidence="7">The sequence shown here is derived from an EMBL/GenBank/DDBJ whole genome shotgun (WGS) entry which is preliminary data.</text>
</comment>
<evidence type="ECO:0000259" key="4">
    <source>
        <dbReference type="Pfam" id="PF21075"/>
    </source>
</evidence>
<dbReference type="Proteomes" id="UP000193136">
    <property type="component" value="Unassembled WGS sequence"/>
</dbReference>
<dbReference type="InterPro" id="IPR049059">
    <property type="entry name" value="NAD_Glu_DH_HM1"/>
</dbReference>
<dbReference type="STRING" id="1969733.B5V00_06055"/>
<dbReference type="PANTHER" id="PTHR43403:SF1">
    <property type="entry name" value="NAD-SPECIFIC GLUTAMATE DEHYDROGENASE"/>
    <property type="match status" value="1"/>
</dbReference>
<dbReference type="InterPro" id="IPR049056">
    <property type="entry name" value="NAD_Glu_DH_HM3"/>
</dbReference>
<dbReference type="Gene3D" id="3.40.50.720">
    <property type="entry name" value="NAD(P)-binding Rossmann-like Domain"/>
    <property type="match status" value="1"/>
</dbReference>
<evidence type="ECO:0000259" key="2">
    <source>
        <dbReference type="Pfam" id="PF05088"/>
    </source>
</evidence>
<evidence type="ECO:0000259" key="6">
    <source>
        <dbReference type="Pfam" id="PF21077"/>
    </source>
</evidence>
<dbReference type="SUPFAM" id="SSF51735">
    <property type="entry name" value="NAD(P)-binding Rossmann-fold domains"/>
    <property type="match status" value="1"/>
</dbReference>
<feature type="domain" description="NAD-glutamate dehydrogenase catalytic" evidence="2">
    <location>
        <begin position="710"/>
        <end position="1200"/>
    </location>
</feature>
<dbReference type="RefSeq" id="WP_085009873.1">
    <property type="nucleotide sequence ID" value="NZ_NAAD01000005.1"/>
</dbReference>
<dbReference type="InterPro" id="IPR049064">
    <property type="entry name" value="NAD_Glu_DH_ACT3"/>
</dbReference>
<evidence type="ECO:0000259" key="3">
    <source>
        <dbReference type="Pfam" id="PF21074"/>
    </source>
</evidence>
<dbReference type="InterPro" id="IPR049062">
    <property type="entry name" value="NAD_Glu_DH_ACT2"/>
</dbReference>
<dbReference type="InterPro" id="IPR036291">
    <property type="entry name" value="NAD(P)-bd_dom_sf"/>
</dbReference>
<dbReference type="InterPro" id="IPR048381">
    <property type="entry name" value="GDH_C"/>
</dbReference>
<dbReference type="Pfam" id="PF21077">
    <property type="entry name" value="GDH_ACT3"/>
    <property type="match status" value="1"/>
</dbReference>
<dbReference type="InterPro" id="IPR049058">
    <property type="entry name" value="NAD_Glu_DH_HM2"/>
</dbReference>
<feature type="domain" description="NAD-glutamate dehydrogenase ACT3" evidence="6">
    <location>
        <begin position="535"/>
        <end position="598"/>
    </location>
</feature>
<dbReference type="SUPFAM" id="SSF53223">
    <property type="entry name" value="Aminoacid dehydrogenase-like, N-terminal domain"/>
    <property type="match status" value="1"/>
</dbReference>
<evidence type="ECO:0000256" key="1">
    <source>
        <dbReference type="ARBA" id="ARBA00023002"/>
    </source>
</evidence>